<protein>
    <submittedName>
        <fullName evidence="8">von Willebrand factor A domain containing 11</fullName>
    </submittedName>
</protein>
<dbReference type="InterPro" id="IPR056861">
    <property type="entry name" value="HMCN1-like_VWA"/>
</dbReference>
<dbReference type="InterPro" id="IPR056862">
    <property type="entry name" value="VWA7_N"/>
</dbReference>
<feature type="domain" description="Hemicentin-1-like von Willebrand factor A" evidence="6">
    <location>
        <begin position="224"/>
        <end position="388"/>
    </location>
</feature>
<evidence type="ECO:0000313" key="8">
    <source>
        <dbReference type="Ensembl" id="ENSSLUP00000017538.1"/>
    </source>
</evidence>
<dbReference type="GO" id="GO:0005576">
    <property type="term" value="C:extracellular region"/>
    <property type="evidence" value="ECO:0007669"/>
    <property type="project" value="UniProtKB-SubCell"/>
</dbReference>
<evidence type="ECO:0000256" key="3">
    <source>
        <dbReference type="ARBA" id="ARBA00022729"/>
    </source>
</evidence>
<feature type="domain" description="VWA7 N-terminal" evidence="7">
    <location>
        <begin position="77"/>
        <end position="213"/>
    </location>
</feature>
<accession>A0A8C9XXP9</accession>
<dbReference type="PANTHER" id="PTHR14905:SF22">
    <property type="entry name" value="VON WILLEBRAND FACTOR A DOMAIN-CONTAINING PROTEIN 7-LIKE"/>
    <property type="match status" value="1"/>
</dbReference>
<evidence type="ECO:0000256" key="2">
    <source>
        <dbReference type="ARBA" id="ARBA00022525"/>
    </source>
</evidence>
<comment type="subcellular location">
    <subcellularLocation>
        <location evidence="1">Secreted</location>
    </subcellularLocation>
</comment>
<dbReference type="AlphaFoldDB" id="A0A8C9XXP9"/>
<evidence type="ECO:0000256" key="4">
    <source>
        <dbReference type="ARBA" id="ARBA00023180"/>
    </source>
</evidence>
<keyword evidence="3" id="KW-0732">Signal</keyword>
<organism evidence="8 9">
    <name type="scientific">Sander lucioperca</name>
    <name type="common">Pike-perch</name>
    <name type="synonym">Perca lucioperca</name>
    <dbReference type="NCBI Taxonomy" id="283035"/>
    <lineage>
        <taxon>Eukaryota</taxon>
        <taxon>Metazoa</taxon>
        <taxon>Chordata</taxon>
        <taxon>Craniata</taxon>
        <taxon>Vertebrata</taxon>
        <taxon>Euteleostomi</taxon>
        <taxon>Actinopterygii</taxon>
        <taxon>Neopterygii</taxon>
        <taxon>Teleostei</taxon>
        <taxon>Neoteleostei</taxon>
        <taxon>Acanthomorphata</taxon>
        <taxon>Eupercaria</taxon>
        <taxon>Perciformes</taxon>
        <taxon>Percoidei</taxon>
        <taxon>Percidae</taxon>
        <taxon>Luciopercinae</taxon>
        <taxon>Sander</taxon>
    </lineage>
</organism>
<keyword evidence="9" id="KW-1185">Reference proteome</keyword>
<sequence length="546" mass="59171">MAPFWSSILELKPQLVQACLGPTATGLVSGAKFHSALQEIYNQNGLVDRDFINRLLQIHEIKSVCCQALNMILLLHLDFYSHSNWVELGYKEPYINLIRPDLPLEDLADVNTPTCKDCPSGTCTNSILSSILQERKLTSGYMGIFSAAKPKGKCSHGGATDLTSTTVPRGGISKDERRSDNVALHNVAVNAATEASLQLLQDIRLAAGDDEFLRMMGIARSSVVCFVIDTTGSMADDIAEARATVNEIIDSKKGTQDEPSEYILVPFNDPAFGPPFKTTDPNKMKEEVAKLTATGGGDVPEMCLSGLQLALTNAPASSNIYVFTDATAKDITLKDTIVALIRSSKSTVSFLISAGGGRRRRSLSAASSFEDYIELALASGGQAIQVSKAQLPEATDVIIDTSTSALVKLFKSFYLRHVAPETFPFMLDESLKNITVYLTGTSISFILTNPAGVSQSSNEATGKLGTIKTVGNLRRIRFNADIQTGTWKININSNQPYTLKVTGQIHNIERIMLISALIWYCLSNLTSVKKANKSNPGSYLHCPLLS</sequence>
<evidence type="ECO:0000256" key="1">
    <source>
        <dbReference type="ARBA" id="ARBA00004613"/>
    </source>
</evidence>
<evidence type="ECO:0000259" key="6">
    <source>
        <dbReference type="Pfam" id="PF25106"/>
    </source>
</evidence>
<dbReference type="PANTHER" id="PTHR14905">
    <property type="entry name" value="NG37"/>
    <property type="match status" value="1"/>
</dbReference>
<proteinExistence type="predicted"/>
<dbReference type="Gene3D" id="3.40.50.410">
    <property type="entry name" value="von Willebrand factor, type A domain"/>
    <property type="match status" value="1"/>
</dbReference>
<dbReference type="InterPro" id="IPR052577">
    <property type="entry name" value="VWA7"/>
</dbReference>
<dbReference type="InterPro" id="IPR036465">
    <property type="entry name" value="vWFA_dom_sf"/>
</dbReference>
<gene>
    <name evidence="8" type="primary">vwa11</name>
</gene>
<keyword evidence="4" id="KW-0325">Glycoprotein</keyword>
<dbReference type="GeneTree" id="ENSGT00390000011517"/>
<dbReference type="Pfam" id="PF25106">
    <property type="entry name" value="VWA_4"/>
    <property type="match status" value="1"/>
</dbReference>
<dbReference type="Pfam" id="PF23560">
    <property type="entry name" value="GBD_Hemicentin"/>
    <property type="match status" value="1"/>
</dbReference>
<reference evidence="8" key="2">
    <citation type="submission" date="2025-09" db="UniProtKB">
        <authorList>
            <consortium name="Ensembl"/>
        </authorList>
    </citation>
    <scope>IDENTIFICATION</scope>
</reference>
<dbReference type="Proteomes" id="UP000694568">
    <property type="component" value="Unplaced"/>
</dbReference>
<reference evidence="8" key="1">
    <citation type="submission" date="2025-08" db="UniProtKB">
        <authorList>
            <consortium name="Ensembl"/>
        </authorList>
    </citation>
    <scope>IDENTIFICATION</scope>
</reference>
<evidence type="ECO:0000259" key="7">
    <source>
        <dbReference type="Pfam" id="PF25107"/>
    </source>
</evidence>
<name>A0A8C9XXP9_SANLU</name>
<keyword evidence="2" id="KW-0964">Secreted</keyword>
<dbReference type="InterPro" id="IPR056475">
    <property type="entry name" value="GBD_Hemicentin/VWA7"/>
</dbReference>
<evidence type="ECO:0000259" key="5">
    <source>
        <dbReference type="Pfam" id="PF23560"/>
    </source>
</evidence>
<dbReference type="Ensembl" id="ENSSLUT00000018104.1">
    <property type="protein sequence ID" value="ENSSLUP00000017538.1"/>
    <property type="gene ID" value="ENSSLUG00000008200.1"/>
</dbReference>
<dbReference type="SUPFAM" id="SSF53300">
    <property type="entry name" value="vWA-like"/>
    <property type="match status" value="1"/>
</dbReference>
<dbReference type="Pfam" id="PF25107">
    <property type="entry name" value="VWA7_N"/>
    <property type="match status" value="1"/>
</dbReference>
<feature type="domain" description="Hemicentin/VWA7 galactose-binding" evidence="5">
    <location>
        <begin position="420"/>
        <end position="504"/>
    </location>
</feature>
<evidence type="ECO:0000313" key="9">
    <source>
        <dbReference type="Proteomes" id="UP000694568"/>
    </source>
</evidence>